<organism evidence="1 3">
    <name type="scientific">Bartonella elizabethae Re6043vi</name>
    <dbReference type="NCBI Taxonomy" id="1094554"/>
    <lineage>
        <taxon>Bacteria</taxon>
        <taxon>Pseudomonadati</taxon>
        <taxon>Pseudomonadota</taxon>
        <taxon>Alphaproteobacteria</taxon>
        <taxon>Hyphomicrobiales</taxon>
        <taxon>Bartonellaceae</taxon>
        <taxon>Bartonella</taxon>
    </lineage>
</organism>
<reference evidence="1 3" key="1">
    <citation type="submission" date="2012-03" db="EMBL/GenBank/DDBJ databases">
        <title>The Genome Sequence of Bartonella elizabethae Re6043vi.</title>
        <authorList>
            <consortium name="The Broad Institute Genome Sequencing Platform"/>
            <consortium name="The Broad Institute Genome Sequencing Center for Infectious Disease"/>
            <person name="Feldgarden M."/>
            <person name="Kirby J."/>
            <person name="Kosoy M."/>
            <person name="Birtles R."/>
            <person name="Probert W.S."/>
            <person name="Chiaraviglio L."/>
            <person name="Young S.K."/>
            <person name="Zeng Q."/>
            <person name="Gargeya S."/>
            <person name="Fitzgerald M."/>
            <person name="Haas B."/>
            <person name="Abouelleil A."/>
            <person name="Alvarado L."/>
            <person name="Arachchi H.M."/>
            <person name="Berlin A."/>
            <person name="Chapman S.B."/>
            <person name="Gearin G."/>
            <person name="Goldberg J."/>
            <person name="Griggs A."/>
            <person name="Gujja S."/>
            <person name="Hansen M."/>
            <person name="Heiman D."/>
            <person name="Howarth C."/>
            <person name="Larimer J."/>
            <person name="Lui A."/>
            <person name="MacDonald P.J.P."/>
            <person name="McCowen C."/>
            <person name="Montmayeur A."/>
            <person name="Murphy C."/>
            <person name="Neiman D."/>
            <person name="Pearson M."/>
            <person name="Priest M."/>
            <person name="Roberts A."/>
            <person name="Saif S."/>
            <person name="Shea T."/>
            <person name="Sisk P."/>
            <person name="Stolte C."/>
            <person name="Sykes S."/>
            <person name="Wortman J."/>
            <person name="Nusbaum C."/>
            <person name="Birren B."/>
        </authorList>
    </citation>
    <scope>NUCLEOTIDE SEQUENCE [LARGE SCALE GENOMIC DNA]</scope>
    <source>
        <strain evidence="1 3">Re6043vi</strain>
    </source>
</reference>
<evidence type="ECO:0000313" key="2">
    <source>
        <dbReference type="EMBL" id="EJF82398.1"/>
    </source>
</evidence>
<evidence type="ECO:0000313" key="3">
    <source>
        <dbReference type="Proteomes" id="UP000008942"/>
    </source>
</evidence>
<protein>
    <submittedName>
        <fullName evidence="1">Uncharacterized protein</fullName>
    </submittedName>
</protein>
<evidence type="ECO:0000313" key="1">
    <source>
        <dbReference type="EMBL" id="EJF82285.1"/>
    </source>
</evidence>
<dbReference type="Proteomes" id="UP000008942">
    <property type="component" value="Unassembled WGS sequence"/>
</dbReference>
<dbReference type="EMBL" id="AILW01000034">
    <property type="protein sequence ID" value="EJF82285.1"/>
    <property type="molecule type" value="Genomic_DNA"/>
</dbReference>
<proteinExistence type="predicted"/>
<name>A0ABN0GIV3_BAREL</name>
<sequence length="62" mass="6820">MKVFNHNLAQLSASGALIFPSDFIFYHSSCLGLKQQVVSFFEEVIEIILVAGAGFEPAAFRL</sequence>
<accession>A0ABN0GIV3</accession>
<comment type="caution">
    <text evidence="1">The sequence shown here is derived from an EMBL/GenBank/DDBJ whole genome shotgun (WGS) entry which is preliminary data.</text>
</comment>
<gene>
    <name evidence="2" type="ORF">MCU_01507</name>
    <name evidence="1" type="ORF">MCU_01605</name>
</gene>
<keyword evidence="3" id="KW-1185">Reference proteome</keyword>
<dbReference type="EMBL" id="AILW01000027">
    <property type="protein sequence ID" value="EJF82398.1"/>
    <property type="molecule type" value="Genomic_DNA"/>
</dbReference>